<accession>A0AB34AI95</accession>
<proteinExistence type="predicted"/>
<dbReference type="Proteomes" id="UP000321839">
    <property type="component" value="Unassembled WGS sequence"/>
</dbReference>
<keyword evidence="2" id="KW-1185">Reference proteome</keyword>
<name>A0AB34AI95_STAUR</name>
<protein>
    <submittedName>
        <fullName evidence="1">Uncharacterized protein</fullName>
    </submittedName>
</protein>
<sequence length="58" mass="6624">MPAVFKGIIKSETENILKAYTITRYKYEVSALKKHNIIEKTVNKLKPMIINGLAPYLS</sequence>
<organism evidence="1 2">
    <name type="scientific">Staphylococcus ureilyticus</name>
    <name type="common">Staphylococcus cohnii subsp. urealyticus</name>
    <dbReference type="NCBI Taxonomy" id="94138"/>
    <lineage>
        <taxon>Bacteria</taxon>
        <taxon>Bacillati</taxon>
        <taxon>Bacillota</taxon>
        <taxon>Bacilli</taxon>
        <taxon>Bacillales</taxon>
        <taxon>Staphylococcaceae</taxon>
        <taxon>Staphylococcus</taxon>
        <taxon>Staphylococcus cohnii species complex</taxon>
    </lineage>
</organism>
<comment type="caution">
    <text evidence="1">The sequence shown here is derived from an EMBL/GenBank/DDBJ whole genome shotgun (WGS) entry which is preliminary data.</text>
</comment>
<evidence type="ECO:0000313" key="2">
    <source>
        <dbReference type="Proteomes" id="UP000321839"/>
    </source>
</evidence>
<gene>
    <name evidence="1" type="ORF">SCO02_13160</name>
</gene>
<dbReference type="AlphaFoldDB" id="A0AB34AI95"/>
<evidence type="ECO:0000313" key="1">
    <source>
        <dbReference type="EMBL" id="GEQ02875.1"/>
    </source>
</evidence>
<reference evidence="1 2" key="1">
    <citation type="submission" date="2019-07" db="EMBL/GenBank/DDBJ databases">
        <title>Whole genome shotgun sequence of Staphylococcus cohnii subsp. urealyticus NBRC 109766.</title>
        <authorList>
            <person name="Hosoyama A."/>
            <person name="Uohara A."/>
            <person name="Ohji S."/>
            <person name="Ichikawa N."/>
        </authorList>
    </citation>
    <scope>NUCLEOTIDE SEQUENCE [LARGE SCALE GENOMIC DNA]</scope>
    <source>
        <strain evidence="1 2">NBRC 109766</strain>
    </source>
</reference>
<dbReference type="EMBL" id="BKAW01000006">
    <property type="protein sequence ID" value="GEQ02875.1"/>
    <property type="molecule type" value="Genomic_DNA"/>
</dbReference>